<organism evidence="4 5">
    <name type="scientific">Streptomyces cheonanensis</name>
    <dbReference type="NCBI Taxonomy" id="312720"/>
    <lineage>
        <taxon>Bacteria</taxon>
        <taxon>Bacillati</taxon>
        <taxon>Actinomycetota</taxon>
        <taxon>Actinomycetes</taxon>
        <taxon>Kitasatosporales</taxon>
        <taxon>Streptomycetaceae</taxon>
        <taxon>Streptomyces</taxon>
    </lineage>
</organism>
<comment type="similarity">
    <text evidence="1">Belongs to the thioredoxin family.</text>
</comment>
<dbReference type="PANTHER" id="PTHR45663">
    <property type="entry name" value="GEO12009P1"/>
    <property type="match status" value="1"/>
</dbReference>
<dbReference type="PRINTS" id="PR00421">
    <property type="entry name" value="THIOREDOXIN"/>
</dbReference>
<proteinExistence type="inferred from homology"/>
<dbReference type="SUPFAM" id="SSF52833">
    <property type="entry name" value="Thioredoxin-like"/>
    <property type="match status" value="1"/>
</dbReference>
<dbReference type="EMBL" id="BAAANQ010000004">
    <property type="protein sequence ID" value="GAA2051765.1"/>
    <property type="molecule type" value="Genomic_DNA"/>
</dbReference>
<evidence type="ECO:0000256" key="2">
    <source>
        <dbReference type="ARBA" id="ARBA00023284"/>
    </source>
</evidence>
<dbReference type="InterPro" id="IPR036249">
    <property type="entry name" value="Thioredoxin-like_sf"/>
</dbReference>
<dbReference type="PROSITE" id="PS51352">
    <property type="entry name" value="THIOREDOXIN_2"/>
    <property type="match status" value="1"/>
</dbReference>
<accession>A0ABP5GMW2</accession>
<dbReference type="Proteomes" id="UP001403094">
    <property type="component" value="Unassembled WGS sequence"/>
</dbReference>
<evidence type="ECO:0000313" key="5">
    <source>
        <dbReference type="Proteomes" id="UP001403094"/>
    </source>
</evidence>
<comment type="caution">
    <text evidence="4">The sequence shown here is derived from an EMBL/GenBank/DDBJ whole genome shotgun (WGS) entry which is preliminary data.</text>
</comment>
<dbReference type="InterPro" id="IPR013766">
    <property type="entry name" value="Thioredoxin_domain"/>
</dbReference>
<dbReference type="CDD" id="cd02947">
    <property type="entry name" value="TRX_family"/>
    <property type="match status" value="1"/>
</dbReference>
<name>A0ABP5GMW2_9ACTN</name>
<evidence type="ECO:0000259" key="3">
    <source>
        <dbReference type="PROSITE" id="PS51352"/>
    </source>
</evidence>
<dbReference type="PANTHER" id="PTHR45663:SF11">
    <property type="entry name" value="GEO12009P1"/>
    <property type="match status" value="1"/>
</dbReference>
<keyword evidence="2" id="KW-0676">Redox-active center</keyword>
<gene>
    <name evidence="4" type="ORF">GCM10009757_24970</name>
</gene>
<sequence>MHTPGVPDITDDTFAAEVLAADRPVLVKFTADWCPGCRQLGPVLGAIAAERADRLKVVQLDADHHPATTAAHGVLALPTLILFDAGQPVLRLVGSRSRQRLLREIDAAWEAHREGGAAQKPPSMLTKRE</sequence>
<evidence type="ECO:0000256" key="1">
    <source>
        <dbReference type="ARBA" id="ARBA00008987"/>
    </source>
</evidence>
<reference evidence="5" key="1">
    <citation type="journal article" date="2019" name="Int. J. Syst. Evol. Microbiol.">
        <title>The Global Catalogue of Microorganisms (GCM) 10K type strain sequencing project: providing services to taxonomists for standard genome sequencing and annotation.</title>
        <authorList>
            <consortium name="The Broad Institute Genomics Platform"/>
            <consortium name="The Broad Institute Genome Sequencing Center for Infectious Disease"/>
            <person name="Wu L."/>
            <person name="Ma J."/>
        </authorList>
    </citation>
    <scope>NUCLEOTIDE SEQUENCE [LARGE SCALE GENOMIC DNA]</scope>
    <source>
        <strain evidence="5">JCM 14549</strain>
    </source>
</reference>
<protein>
    <submittedName>
        <fullName evidence="4">Thioredoxin</fullName>
    </submittedName>
</protein>
<feature type="domain" description="Thioredoxin" evidence="3">
    <location>
        <begin position="1"/>
        <end position="110"/>
    </location>
</feature>
<dbReference type="Gene3D" id="3.40.30.10">
    <property type="entry name" value="Glutaredoxin"/>
    <property type="match status" value="1"/>
</dbReference>
<evidence type="ECO:0000313" key="4">
    <source>
        <dbReference type="EMBL" id="GAA2051765.1"/>
    </source>
</evidence>
<dbReference type="Pfam" id="PF00085">
    <property type="entry name" value="Thioredoxin"/>
    <property type="match status" value="1"/>
</dbReference>
<keyword evidence="5" id="KW-1185">Reference proteome</keyword>